<keyword evidence="5" id="KW-0238">DNA-binding</keyword>
<evidence type="ECO:0000256" key="4">
    <source>
        <dbReference type="ARBA" id="ARBA00022840"/>
    </source>
</evidence>
<protein>
    <submittedName>
        <fullName evidence="8">UvrD-helicase domain-containing protein</fullName>
    </submittedName>
</protein>
<dbReference type="PANTHER" id="PTHR11070">
    <property type="entry name" value="UVRD / RECB / PCRA DNA HELICASE FAMILY MEMBER"/>
    <property type="match status" value="1"/>
</dbReference>
<dbReference type="Gene3D" id="1.10.10.160">
    <property type="match status" value="1"/>
</dbReference>
<evidence type="ECO:0000256" key="1">
    <source>
        <dbReference type="ARBA" id="ARBA00022741"/>
    </source>
</evidence>
<dbReference type="EMBL" id="JBICRM010000011">
    <property type="protein sequence ID" value="MFG1705441.1"/>
    <property type="molecule type" value="Genomic_DNA"/>
</dbReference>
<dbReference type="InterPro" id="IPR013986">
    <property type="entry name" value="DExx_box_DNA_helicase_dom_sf"/>
</dbReference>
<accession>A0ABW7ADM4</accession>
<dbReference type="Pfam" id="PF00580">
    <property type="entry name" value="UvrD-helicase"/>
    <property type="match status" value="1"/>
</dbReference>
<proteinExistence type="predicted"/>
<dbReference type="Gene3D" id="3.40.50.300">
    <property type="entry name" value="P-loop containing nucleotide triphosphate hydrolases"/>
    <property type="match status" value="2"/>
</dbReference>
<keyword evidence="3 6" id="KW-0347">Helicase</keyword>
<dbReference type="InterPro" id="IPR027417">
    <property type="entry name" value="P-loop_NTPase"/>
</dbReference>
<evidence type="ECO:0000256" key="5">
    <source>
        <dbReference type="ARBA" id="ARBA00023125"/>
    </source>
</evidence>
<evidence type="ECO:0000259" key="7">
    <source>
        <dbReference type="PROSITE" id="PS51198"/>
    </source>
</evidence>
<evidence type="ECO:0000256" key="2">
    <source>
        <dbReference type="ARBA" id="ARBA00022801"/>
    </source>
</evidence>
<dbReference type="InterPro" id="IPR000212">
    <property type="entry name" value="DNA_helicase_UvrD/REP"/>
</dbReference>
<dbReference type="PANTHER" id="PTHR11070:SF2">
    <property type="entry name" value="ATP-DEPENDENT DNA HELICASE SRS2"/>
    <property type="match status" value="1"/>
</dbReference>
<sequence length="587" mass="64837">MSPEDKEGAEAQQRSAVSALAPLYVPACPGSGKTHVIVARHLAQPAGHFRQARALISFTRTARNQIGERCRAEGRAELAAFPNFIGTMDSFLWEFLVRPYLSADRQWQLVDTWTAIGVEVKLDRTVALAEFPFVVDPDDVREHVSQKRLSENNRGLISSSKYPWKTWVGAVWKERDRLVDQGYLSCHESRLYALRHLTTRASEVLGPLRSRFSEVMVDEVQDCSVVELAILGLLHDAGLKFTLVGDPDQMIYEWRDADRQRLDEFTAKFDNKIELTGNRRSTPTICALAATLRSGSRSPDISVAGHDDDLPVLLIPAVFKKKAVAECVGSGSDVLEVFCEQATTRADILPENCLITARNRETLPIMPSQRGANRITRLARAWELVNSGRGSAADIEQACRAAASTLLGYWYPDVSGSVEAIGRKQHLQVRDLLRQGYAFLAALTQPHAHWNNDVNTLIKSWSRPASAVPRATKGLFRGGPTSVVSTAAVDPRPRIDIVHQIKGDAADAVLLLLPDAGVGARWRDGDPAHDEELRILYVAVTRARRLLGLAVSEEELDVIRTLLTAARVPYHVIGPAESLMLSSGRNE</sequence>
<feature type="binding site" evidence="6">
    <location>
        <begin position="27"/>
        <end position="34"/>
    </location>
    <ligand>
        <name>ATP</name>
        <dbReference type="ChEBI" id="CHEBI:30616"/>
    </ligand>
</feature>
<dbReference type="InterPro" id="IPR014016">
    <property type="entry name" value="UvrD-like_ATP-bd"/>
</dbReference>
<dbReference type="RefSeq" id="WP_393167456.1">
    <property type="nucleotide sequence ID" value="NZ_JBICRM010000011.1"/>
</dbReference>
<gene>
    <name evidence="8" type="ORF">ACFLIM_19810</name>
</gene>
<evidence type="ECO:0000313" key="8">
    <source>
        <dbReference type="EMBL" id="MFG1705441.1"/>
    </source>
</evidence>
<organism evidence="8 9">
    <name type="scientific">Nonomuraea marmarensis</name>
    <dbReference type="NCBI Taxonomy" id="3351344"/>
    <lineage>
        <taxon>Bacteria</taxon>
        <taxon>Bacillati</taxon>
        <taxon>Actinomycetota</taxon>
        <taxon>Actinomycetes</taxon>
        <taxon>Streptosporangiales</taxon>
        <taxon>Streptosporangiaceae</taxon>
        <taxon>Nonomuraea</taxon>
    </lineage>
</organism>
<reference evidence="8 9" key="1">
    <citation type="submission" date="2024-10" db="EMBL/GenBank/DDBJ databases">
        <authorList>
            <person name="Topkara A.R."/>
            <person name="Saygin H."/>
        </authorList>
    </citation>
    <scope>NUCLEOTIDE SEQUENCE [LARGE SCALE GENOMIC DNA]</scope>
    <source>
        <strain evidence="8 9">M3C6</strain>
    </source>
</reference>
<evidence type="ECO:0000313" key="9">
    <source>
        <dbReference type="Proteomes" id="UP001603978"/>
    </source>
</evidence>
<feature type="domain" description="UvrD-like helicase ATP-binding" evidence="7">
    <location>
        <begin position="6"/>
        <end position="282"/>
    </location>
</feature>
<keyword evidence="2 6" id="KW-0378">Hydrolase</keyword>
<dbReference type="SUPFAM" id="SSF52540">
    <property type="entry name" value="P-loop containing nucleoside triphosphate hydrolases"/>
    <property type="match status" value="1"/>
</dbReference>
<keyword evidence="9" id="KW-1185">Reference proteome</keyword>
<dbReference type="Proteomes" id="UP001603978">
    <property type="component" value="Unassembled WGS sequence"/>
</dbReference>
<dbReference type="PROSITE" id="PS51198">
    <property type="entry name" value="UVRD_HELICASE_ATP_BIND"/>
    <property type="match status" value="1"/>
</dbReference>
<evidence type="ECO:0000256" key="6">
    <source>
        <dbReference type="PROSITE-ProRule" id="PRU00560"/>
    </source>
</evidence>
<keyword evidence="4 6" id="KW-0067">ATP-binding</keyword>
<evidence type="ECO:0000256" key="3">
    <source>
        <dbReference type="ARBA" id="ARBA00022806"/>
    </source>
</evidence>
<keyword evidence="1 6" id="KW-0547">Nucleotide-binding</keyword>
<comment type="caution">
    <text evidence="8">The sequence shown here is derived from an EMBL/GenBank/DDBJ whole genome shotgun (WGS) entry which is preliminary data.</text>
</comment>
<name>A0ABW7ADM4_9ACTN</name>